<accession>A0AAU9RF52</accession>
<evidence type="ECO:0000256" key="4">
    <source>
        <dbReference type="ARBA" id="ARBA00022946"/>
    </source>
</evidence>
<dbReference type="GO" id="GO:0042026">
    <property type="term" value="P:protein refolding"/>
    <property type="evidence" value="ECO:0007669"/>
    <property type="project" value="InterPro"/>
</dbReference>
<proteinExistence type="inferred from homology"/>
<dbReference type="SUPFAM" id="SSF54849">
    <property type="entry name" value="GroEL-intermediate domain like"/>
    <property type="match status" value="1"/>
</dbReference>
<dbReference type="SUPFAM" id="SSF48592">
    <property type="entry name" value="GroEL equatorial domain-like"/>
    <property type="match status" value="2"/>
</dbReference>
<dbReference type="InterPro" id="IPR027410">
    <property type="entry name" value="TCP-1-like_intermed_sf"/>
</dbReference>
<dbReference type="PROSITE" id="PS00296">
    <property type="entry name" value="CHAPERONINS_CPN60"/>
    <property type="match status" value="1"/>
</dbReference>
<dbReference type="PRINTS" id="PR00298">
    <property type="entry name" value="CHAPERONIN60"/>
</dbReference>
<evidence type="ECO:0000256" key="5">
    <source>
        <dbReference type="ARBA" id="ARBA00023186"/>
    </source>
</evidence>
<dbReference type="Gene3D" id="3.50.7.10">
    <property type="entry name" value="GroEL"/>
    <property type="match status" value="1"/>
</dbReference>
<dbReference type="GO" id="GO:0140662">
    <property type="term" value="F:ATP-dependent protein folding chaperone"/>
    <property type="evidence" value="ECO:0007669"/>
    <property type="project" value="InterPro"/>
</dbReference>
<dbReference type="Gene3D" id="1.10.560.10">
    <property type="entry name" value="GroEL-like equatorial domain"/>
    <property type="match status" value="1"/>
</dbReference>
<keyword evidence="2" id="KW-0547">Nucleotide-binding</keyword>
<name>A0AAU9RF52_THLAR</name>
<dbReference type="InterPro" id="IPR002423">
    <property type="entry name" value="Cpn60/GroEL/TCP-1"/>
</dbReference>
<keyword evidence="5" id="KW-0143">Chaperone</keyword>
<dbReference type="AlphaFoldDB" id="A0AAU9RF52"/>
<dbReference type="SUPFAM" id="SSF52029">
    <property type="entry name" value="GroEL apical domain-like"/>
    <property type="match status" value="1"/>
</dbReference>
<evidence type="ECO:0000256" key="2">
    <source>
        <dbReference type="ARBA" id="ARBA00022741"/>
    </source>
</evidence>
<evidence type="ECO:0000256" key="3">
    <source>
        <dbReference type="ARBA" id="ARBA00022840"/>
    </source>
</evidence>
<evidence type="ECO:0000256" key="6">
    <source>
        <dbReference type="RuleBase" id="RU000418"/>
    </source>
</evidence>
<dbReference type="Pfam" id="PF00118">
    <property type="entry name" value="Cpn60_TCP1"/>
    <property type="match status" value="1"/>
</dbReference>
<evidence type="ECO:0000313" key="8">
    <source>
        <dbReference type="Proteomes" id="UP000836841"/>
    </source>
</evidence>
<keyword evidence="3" id="KW-0067">ATP-binding</keyword>
<organism evidence="7 8">
    <name type="scientific">Thlaspi arvense</name>
    <name type="common">Field penny-cress</name>
    <dbReference type="NCBI Taxonomy" id="13288"/>
    <lineage>
        <taxon>Eukaryota</taxon>
        <taxon>Viridiplantae</taxon>
        <taxon>Streptophyta</taxon>
        <taxon>Embryophyta</taxon>
        <taxon>Tracheophyta</taxon>
        <taxon>Spermatophyta</taxon>
        <taxon>Magnoliopsida</taxon>
        <taxon>eudicotyledons</taxon>
        <taxon>Gunneridae</taxon>
        <taxon>Pentapetalae</taxon>
        <taxon>rosids</taxon>
        <taxon>malvids</taxon>
        <taxon>Brassicales</taxon>
        <taxon>Brassicaceae</taxon>
        <taxon>Thlaspideae</taxon>
        <taxon>Thlaspi</taxon>
    </lineage>
</organism>
<evidence type="ECO:0000256" key="1">
    <source>
        <dbReference type="ARBA" id="ARBA00006607"/>
    </source>
</evidence>
<dbReference type="GO" id="GO:0005524">
    <property type="term" value="F:ATP binding"/>
    <property type="evidence" value="ECO:0007669"/>
    <property type="project" value="UniProtKB-KW"/>
</dbReference>
<reference evidence="7 8" key="1">
    <citation type="submission" date="2022-03" db="EMBL/GenBank/DDBJ databases">
        <authorList>
            <person name="Nunn A."/>
            <person name="Chopra R."/>
            <person name="Nunn A."/>
            <person name="Contreras Garrido A."/>
        </authorList>
    </citation>
    <scope>NUCLEOTIDE SEQUENCE [LARGE SCALE GENOMIC DNA]</scope>
</reference>
<dbReference type="EMBL" id="CAJVSB020000024">
    <property type="protein sequence ID" value="CAH2040756.1"/>
    <property type="molecule type" value="Genomic_DNA"/>
</dbReference>
<dbReference type="InterPro" id="IPR027413">
    <property type="entry name" value="GROEL-like_equatorial_sf"/>
</dbReference>
<comment type="caution">
    <text evidence="7">The sequence shown here is derived from an EMBL/GenBank/DDBJ whole genome shotgun (WGS) entry which is preliminary data.</text>
</comment>
<protein>
    <submittedName>
        <fullName evidence="7">Uncharacterized protein</fullName>
    </submittedName>
</protein>
<comment type="similarity">
    <text evidence="1 6">Belongs to the chaperonin (HSP60) family.</text>
</comment>
<gene>
    <name evidence="7" type="ORF">TAV2_LOCUS4188</name>
</gene>
<dbReference type="FunFam" id="3.50.7.10:FF:000001">
    <property type="entry name" value="60 kDa chaperonin"/>
    <property type="match status" value="1"/>
</dbReference>
<dbReference type="InterPro" id="IPR018370">
    <property type="entry name" value="Chaperonin_Cpn60_CS"/>
</dbReference>
<dbReference type="InterPro" id="IPR001844">
    <property type="entry name" value="Cpn60/GroEL"/>
</dbReference>
<dbReference type="NCBIfam" id="NF009487">
    <property type="entry name" value="PRK12849.1"/>
    <property type="match status" value="1"/>
</dbReference>
<dbReference type="InterPro" id="IPR027409">
    <property type="entry name" value="GroEL-like_apical_dom_sf"/>
</dbReference>
<dbReference type="Proteomes" id="UP000836841">
    <property type="component" value="Unassembled WGS sequence"/>
</dbReference>
<dbReference type="Gene3D" id="3.30.260.10">
    <property type="entry name" value="TCP-1-like chaperonin intermediate domain"/>
    <property type="match status" value="1"/>
</dbReference>
<dbReference type="PANTHER" id="PTHR45633">
    <property type="entry name" value="60 KDA HEAT SHOCK PROTEIN, MITOCHONDRIAL"/>
    <property type="match status" value="1"/>
</dbReference>
<evidence type="ECO:0000313" key="7">
    <source>
        <dbReference type="EMBL" id="CAH2040756.1"/>
    </source>
</evidence>
<keyword evidence="8" id="KW-1185">Reference proteome</keyword>
<sequence>MPICVHRKMKVASKTNDSAGDGTTTASVLAREIIKLGLLSVTSGANPVSVKKGIDKTVQGLVEEIEKKSRPVKGRDDIKGMAIRLLFTRLYVCLPAIATISAGNDEVIGTMIADAIDKVGPDGVLSVESSSSFETTVDAEEGMEIDRGYISPQFVTNPGKLIVEFENARVLVTDHKISAIKDIIPLLEKTTQLRAPLLIIAEDVTGEALATLVVNKLRGILNVAAIKAPRFGERRKALLQDTAIMTGAEYQASDLGLLVENTSVEQLGSKKGCDQARISQLKKELAETDSVYDSEKLAERIAKLSGGVAVIKVGAATETELEDRKLRIEDAKNTTFAAIEEGIVPGGGAALVHLSTYVPAIKDKLEDADERLGADIVQKAAKNERSPQGGSIG</sequence>
<keyword evidence="4" id="KW-0809">Transit peptide</keyword>